<dbReference type="AlphaFoldDB" id="A0AAE0J5L2"/>
<feature type="domain" description="HMG box" evidence="2">
    <location>
        <begin position="133"/>
        <end position="193"/>
    </location>
</feature>
<reference evidence="3" key="1">
    <citation type="journal article" date="2023" name="Mol. Phylogenet. Evol.">
        <title>Genome-scale phylogeny and comparative genomics of the fungal order Sordariales.</title>
        <authorList>
            <person name="Hensen N."/>
            <person name="Bonometti L."/>
            <person name="Westerberg I."/>
            <person name="Brannstrom I.O."/>
            <person name="Guillou S."/>
            <person name="Cros-Aarteil S."/>
            <person name="Calhoun S."/>
            <person name="Haridas S."/>
            <person name="Kuo A."/>
            <person name="Mondo S."/>
            <person name="Pangilinan J."/>
            <person name="Riley R."/>
            <person name="LaButti K."/>
            <person name="Andreopoulos B."/>
            <person name="Lipzen A."/>
            <person name="Chen C."/>
            <person name="Yan M."/>
            <person name="Daum C."/>
            <person name="Ng V."/>
            <person name="Clum A."/>
            <person name="Steindorff A."/>
            <person name="Ohm R.A."/>
            <person name="Martin F."/>
            <person name="Silar P."/>
            <person name="Natvig D.O."/>
            <person name="Lalanne C."/>
            <person name="Gautier V."/>
            <person name="Ament-Velasquez S.L."/>
            <person name="Kruys A."/>
            <person name="Hutchinson M.I."/>
            <person name="Powell A.J."/>
            <person name="Barry K."/>
            <person name="Miller A.N."/>
            <person name="Grigoriev I.V."/>
            <person name="Debuchy R."/>
            <person name="Gladieux P."/>
            <person name="Hiltunen Thoren M."/>
            <person name="Johannesson H."/>
        </authorList>
    </citation>
    <scope>NUCLEOTIDE SEQUENCE</scope>
    <source>
        <strain evidence="3">SMH4131-1</strain>
    </source>
</reference>
<dbReference type="CDD" id="cd01389">
    <property type="entry name" value="HMG-box_ROX1-like"/>
    <property type="match status" value="1"/>
</dbReference>
<dbReference type="GO" id="GO:0003677">
    <property type="term" value="F:DNA binding"/>
    <property type="evidence" value="ECO:0007669"/>
    <property type="project" value="UniProtKB-UniRule"/>
</dbReference>
<evidence type="ECO:0000256" key="1">
    <source>
        <dbReference type="PROSITE-ProRule" id="PRU00267"/>
    </source>
</evidence>
<gene>
    <name evidence="3" type="ORF">B0T19DRAFT_57345</name>
</gene>
<keyword evidence="4" id="KW-1185">Reference proteome</keyword>
<accession>A0AAE0J5L2</accession>
<evidence type="ECO:0000313" key="4">
    <source>
        <dbReference type="Proteomes" id="UP001286456"/>
    </source>
</evidence>
<evidence type="ECO:0000259" key="2">
    <source>
        <dbReference type="PROSITE" id="PS50118"/>
    </source>
</evidence>
<sequence>MDPTDFAPVGVFPRQVIEFHHDLQTELFSGIGCKLLIDQTTNESIIRLDENYPQTWKPSEAINPLNFDRQVKAPSVLCRSLDKRFWYITLVETAAAWALGDIVELVAVTEHRRRNNVHTIQVEQTQLEIDCGRPRPRNQFILYRQWMAQKLRKENPHFTAGMLSQLIAVLWKAETQEMKDLFKQLADTEAELYAQPGFFSESPRVLRKVRGVMDPGPFHPWGKQNLPHNPMGVADRLIAEGH</sequence>
<dbReference type="GO" id="GO:0005634">
    <property type="term" value="C:nucleus"/>
    <property type="evidence" value="ECO:0007669"/>
    <property type="project" value="UniProtKB-UniRule"/>
</dbReference>
<comment type="caution">
    <text evidence="3">The sequence shown here is derived from an EMBL/GenBank/DDBJ whole genome shotgun (WGS) entry which is preliminary data.</text>
</comment>
<evidence type="ECO:0000313" key="3">
    <source>
        <dbReference type="EMBL" id="KAK3336970.1"/>
    </source>
</evidence>
<dbReference type="SMART" id="SM00398">
    <property type="entry name" value="HMG"/>
    <property type="match status" value="1"/>
</dbReference>
<dbReference type="InterPro" id="IPR009071">
    <property type="entry name" value="HMG_box_dom"/>
</dbReference>
<keyword evidence="1" id="KW-0539">Nucleus</keyword>
<dbReference type="Gene3D" id="1.10.30.10">
    <property type="entry name" value="High mobility group box domain"/>
    <property type="match status" value="1"/>
</dbReference>
<feature type="DNA-binding region" description="HMG box" evidence="1">
    <location>
        <begin position="133"/>
        <end position="193"/>
    </location>
</feature>
<organism evidence="3 4">
    <name type="scientific">Cercophora scortea</name>
    <dbReference type="NCBI Taxonomy" id="314031"/>
    <lineage>
        <taxon>Eukaryota</taxon>
        <taxon>Fungi</taxon>
        <taxon>Dikarya</taxon>
        <taxon>Ascomycota</taxon>
        <taxon>Pezizomycotina</taxon>
        <taxon>Sordariomycetes</taxon>
        <taxon>Sordariomycetidae</taxon>
        <taxon>Sordariales</taxon>
        <taxon>Lasiosphaeriaceae</taxon>
        <taxon>Cercophora</taxon>
    </lineage>
</organism>
<keyword evidence="1" id="KW-0238">DNA-binding</keyword>
<dbReference type="EMBL" id="JAUEPO010000001">
    <property type="protein sequence ID" value="KAK3336970.1"/>
    <property type="molecule type" value="Genomic_DNA"/>
</dbReference>
<protein>
    <recommendedName>
        <fullName evidence="2">HMG box domain-containing protein</fullName>
    </recommendedName>
</protein>
<reference evidence="3" key="2">
    <citation type="submission" date="2023-06" db="EMBL/GenBank/DDBJ databases">
        <authorList>
            <consortium name="Lawrence Berkeley National Laboratory"/>
            <person name="Haridas S."/>
            <person name="Hensen N."/>
            <person name="Bonometti L."/>
            <person name="Westerberg I."/>
            <person name="Brannstrom I.O."/>
            <person name="Guillou S."/>
            <person name="Cros-Aarteil S."/>
            <person name="Calhoun S."/>
            <person name="Kuo A."/>
            <person name="Mondo S."/>
            <person name="Pangilinan J."/>
            <person name="Riley R."/>
            <person name="Labutti K."/>
            <person name="Andreopoulos B."/>
            <person name="Lipzen A."/>
            <person name="Chen C."/>
            <person name="Yanf M."/>
            <person name="Daum C."/>
            <person name="Ng V."/>
            <person name="Clum A."/>
            <person name="Steindorff A."/>
            <person name="Ohm R."/>
            <person name="Martin F."/>
            <person name="Silar P."/>
            <person name="Natvig D."/>
            <person name="Lalanne C."/>
            <person name="Gautier V."/>
            <person name="Ament-Velasquez S.L."/>
            <person name="Kruys A."/>
            <person name="Hutchinson M.I."/>
            <person name="Powell A.J."/>
            <person name="Barry K."/>
            <person name="Miller A.N."/>
            <person name="Grigoriev I.V."/>
            <person name="Debuchy R."/>
            <person name="Gladieux P."/>
            <person name="Thoren M.H."/>
            <person name="Johannesson H."/>
        </authorList>
    </citation>
    <scope>NUCLEOTIDE SEQUENCE</scope>
    <source>
        <strain evidence="3">SMH4131-1</strain>
    </source>
</reference>
<proteinExistence type="predicted"/>
<dbReference type="InterPro" id="IPR036910">
    <property type="entry name" value="HMG_box_dom_sf"/>
</dbReference>
<dbReference type="PROSITE" id="PS50118">
    <property type="entry name" value="HMG_BOX_2"/>
    <property type="match status" value="1"/>
</dbReference>
<dbReference type="Proteomes" id="UP001286456">
    <property type="component" value="Unassembled WGS sequence"/>
</dbReference>
<dbReference type="SUPFAM" id="SSF47095">
    <property type="entry name" value="HMG-box"/>
    <property type="match status" value="1"/>
</dbReference>
<dbReference type="Pfam" id="PF00505">
    <property type="entry name" value="HMG_box"/>
    <property type="match status" value="1"/>
</dbReference>
<name>A0AAE0J5L2_9PEZI</name>